<evidence type="ECO:0000313" key="1">
    <source>
        <dbReference type="EMBL" id="VVO25806.1"/>
    </source>
</evidence>
<evidence type="ECO:0008006" key="3">
    <source>
        <dbReference type="Google" id="ProtNLM"/>
    </source>
</evidence>
<gene>
    <name evidence="1" type="ORF">PS691_04546</name>
</gene>
<dbReference type="Pfam" id="PF11162">
    <property type="entry name" value="DUF2946"/>
    <property type="match status" value="1"/>
</dbReference>
<name>A0A5E7EG34_PSEFL</name>
<organism evidence="1 2">
    <name type="scientific">Pseudomonas fluorescens</name>
    <dbReference type="NCBI Taxonomy" id="294"/>
    <lineage>
        <taxon>Bacteria</taxon>
        <taxon>Pseudomonadati</taxon>
        <taxon>Pseudomonadota</taxon>
        <taxon>Gammaproteobacteria</taxon>
        <taxon>Pseudomonadales</taxon>
        <taxon>Pseudomonadaceae</taxon>
        <taxon>Pseudomonas</taxon>
    </lineage>
</organism>
<proteinExistence type="predicted"/>
<dbReference type="OrthoDB" id="6906180at2"/>
<dbReference type="EMBL" id="CABVHQ010000058">
    <property type="protein sequence ID" value="VVO25806.1"/>
    <property type="molecule type" value="Genomic_DNA"/>
</dbReference>
<dbReference type="RefSeq" id="WP_150644385.1">
    <property type="nucleotide sequence ID" value="NZ_CABVHQ010000058.1"/>
</dbReference>
<accession>A0A5E7EG34</accession>
<evidence type="ECO:0000313" key="2">
    <source>
        <dbReference type="Proteomes" id="UP000337909"/>
    </source>
</evidence>
<dbReference type="AlphaFoldDB" id="A0A5E7EG34"/>
<dbReference type="Proteomes" id="UP000337909">
    <property type="component" value="Unassembled WGS sequence"/>
</dbReference>
<reference evidence="1 2" key="1">
    <citation type="submission" date="2019-09" db="EMBL/GenBank/DDBJ databases">
        <authorList>
            <person name="Chandra G."/>
            <person name="Truman W A."/>
        </authorList>
    </citation>
    <scope>NUCLEOTIDE SEQUENCE [LARGE SCALE GENOMIC DNA]</scope>
    <source>
        <strain evidence="1">PS691</strain>
    </source>
</reference>
<sequence length="129" mass="13962">MASLKRISPWIACLAMLLNMLAMPLSRAMQAPDAQLLLWGGFCSASNSQALPASLGKLLDKLTPAPSKTAMQHSDCCCGHTGLAALPSNYYRHFLPQYTPDIALNNPELPALPHRVRWPSLTPRASPLA</sequence>
<dbReference type="InterPro" id="IPR021333">
    <property type="entry name" value="DUF2946"/>
</dbReference>
<protein>
    <recommendedName>
        <fullName evidence="3">DUF2946 domain-containing protein</fullName>
    </recommendedName>
</protein>